<keyword evidence="3" id="KW-0560">Oxidoreductase</keyword>
<dbReference type="InterPro" id="IPR002347">
    <property type="entry name" value="SDR_fam"/>
</dbReference>
<gene>
    <name evidence="4" type="primary">ATR9_2</name>
    <name evidence="4" type="ORF">LSUB1_G004623</name>
</gene>
<dbReference type="Gene3D" id="3.40.50.720">
    <property type="entry name" value="NAD(P)-binding Rossmann-like Domain"/>
    <property type="match status" value="1"/>
</dbReference>
<dbReference type="OrthoDB" id="294295at2759"/>
<dbReference type="EMBL" id="QGMJ01000349">
    <property type="protein sequence ID" value="TVY37443.1"/>
    <property type="molecule type" value="Genomic_DNA"/>
</dbReference>
<name>A0A8H8RKY5_9HELO</name>
<dbReference type="InterPro" id="IPR057571">
    <property type="entry name" value="SDR_PhqE-like"/>
</dbReference>
<protein>
    <submittedName>
        <fullName evidence="4">Short-chain dehydrogenase/reductase</fullName>
    </submittedName>
</protein>
<dbReference type="InterPro" id="IPR051122">
    <property type="entry name" value="SDR_DHRS6-like"/>
</dbReference>
<dbReference type="Proteomes" id="UP000462212">
    <property type="component" value="Unassembled WGS sequence"/>
</dbReference>
<dbReference type="CDD" id="cd05233">
    <property type="entry name" value="SDR_c"/>
    <property type="match status" value="1"/>
</dbReference>
<evidence type="ECO:0000256" key="2">
    <source>
        <dbReference type="ARBA" id="ARBA00022857"/>
    </source>
</evidence>
<keyword evidence="5" id="KW-1185">Reference proteome</keyword>
<reference evidence="4 5" key="1">
    <citation type="submission" date="2018-05" db="EMBL/GenBank/DDBJ databases">
        <title>Genome sequencing and assembly of the regulated plant pathogen Lachnellula willkommii and related sister species for the development of diagnostic species identification markers.</title>
        <authorList>
            <person name="Giroux E."/>
            <person name="Bilodeau G."/>
        </authorList>
    </citation>
    <scope>NUCLEOTIDE SEQUENCE [LARGE SCALE GENOMIC DNA]</scope>
    <source>
        <strain evidence="4 5">CBS 197.66</strain>
    </source>
</reference>
<dbReference type="InterPro" id="IPR036291">
    <property type="entry name" value="NAD(P)-bd_dom_sf"/>
</dbReference>
<evidence type="ECO:0000256" key="3">
    <source>
        <dbReference type="ARBA" id="ARBA00023002"/>
    </source>
</evidence>
<organism evidence="4 5">
    <name type="scientific">Lachnellula subtilissima</name>
    <dbReference type="NCBI Taxonomy" id="602034"/>
    <lineage>
        <taxon>Eukaryota</taxon>
        <taxon>Fungi</taxon>
        <taxon>Dikarya</taxon>
        <taxon>Ascomycota</taxon>
        <taxon>Pezizomycotina</taxon>
        <taxon>Leotiomycetes</taxon>
        <taxon>Helotiales</taxon>
        <taxon>Lachnaceae</taxon>
        <taxon>Lachnellula</taxon>
    </lineage>
</organism>
<dbReference type="GO" id="GO:0016491">
    <property type="term" value="F:oxidoreductase activity"/>
    <property type="evidence" value="ECO:0007669"/>
    <property type="project" value="UniProtKB-KW"/>
</dbReference>
<dbReference type="SUPFAM" id="SSF51735">
    <property type="entry name" value="NAD(P)-binding Rossmann-fold domains"/>
    <property type="match status" value="1"/>
</dbReference>
<dbReference type="PANTHER" id="PTHR43477">
    <property type="entry name" value="DIHYDROANTICAPSIN 7-DEHYDROGENASE"/>
    <property type="match status" value="1"/>
</dbReference>
<accession>A0A8H8RKY5</accession>
<keyword evidence="2" id="KW-0521">NADP</keyword>
<evidence type="ECO:0000313" key="5">
    <source>
        <dbReference type="Proteomes" id="UP000462212"/>
    </source>
</evidence>
<comment type="similarity">
    <text evidence="1">Belongs to the short-chain dehydrogenases/reductases (SDR) family.</text>
</comment>
<comment type="caution">
    <text evidence="4">The sequence shown here is derived from an EMBL/GenBank/DDBJ whole genome shotgun (WGS) entry which is preliminary data.</text>
</comment>
<proteinExistence type="inferred from homology"/>
<evidence type="ECO:0000256" key="1">
    <source>
        <dbReference type="ARBA" id="ARBA00006484"/>
    </source>
</evidence>
<sequence>MVKSADKLVNKKIVVVGGTSGIGFGAAQAFIDAGSNVVVISSNQGRVDEAVKRLNSPNASGIVGNVREEESFLEVLRGLAPVDHIVFSGVDKIIRGKLEELNLEDAKFLFGVKFWGAVTIGKGLSALSTYTSYPPTEAEFFKAVKKYDIINPGGSLTLTSGTAALKPGKGASTGGALNGGVISLTKGLAGDLAEKKIRVNVVTPGLVKSELWTKMGKTEQEQQDTFEKTSLPVGFVATPDDIAEAYLYLAKADYATGTSVEIGE</sequence>
<evidence type="ECO:0000313" key="4">
    <source>
        <dbReference type="EMBL" id="TVY37443.1"/>
    </source>
</evidence>
<dbReference type="PRINTS" id="PR00081">
    <property type="entry name" value="GDHRDH"/>
</dbReference>
<dbReference type="Pfam" id="PF23441">
    <property type="entry name" value="SDR"/>
    <property type="match status" value="1"/>
</dbReference>
<dbReference type="AlphaFoldDB" id="A0A8H8RKY5"/>
<dbReference type="PANTHER" id="PTHR43477:SF1">
    <property type="entry name" value="DIHYDROANTICAPSIN 7-DEHYDROGENASE"/>
    <property type="match status" value="1"/>
</dbReference>